<comment type="similarity">
    <text evidence="2 8">Belongs to the DHHC palmitoyltransferase family.</text>
</comment>
<name>A0ABS8TAT7_DATST</name>
<comment type="subcellular location">
    <subcellularLocation>
        <location evidence="1">Endomembrane system</location>
        <topology evidence="1">Multi-pass membrane protein</topology>
    </subcellularLocation>
</comment>
<gene>
    <name evidence="11" type="ORF">HAX54_006871</name>
</gene>
<evidence type="ECO:0000256" key="4">
    <source>
        <dbReference type="ARBA" id="ARBA00022692"/>
    </source>
</evidence>
<sequence length="294" mass="32726">MASLQQPIEENETSTEVSPTELQNSSIEEIEINFLAKIKKILFTLWRDVIGVRTLHKENLTQNHRGDRTNGVRLYHVWPGKNVFYLKGLLICGRDPRRLLLTIVSISLSSLVLAVYVANDVSKNSSITMISLCVLLTLTVFANLIMVSVIDPGIIPSPESTQSGRRNYRFYVLLLVVANVYFVCIFSFSCLKIQQKNAGNDNNALMGLIGDCPETLALACFSLVAACFVDGLTCYHVYLIAVNQTAYENFRQQYGSTKNPFDKGVVNNIKEMGAHGESSHHAKNLGAFKWQIGS</sequence>
<feature type="region of interest" description="Disordered" evidence="9">
    <location>
        <begin position="1"/>
        <end position="22"/>
    </location>
</feature>
<evidence type="ECO:0000256" key="2">
    <source>
        <dbReference type="ARBA" id="ARBA00008574"/>
    </source>
</evidence>
<comment type="domain">
    <text evidence="8">The DHHC domain is required for palmitoyltransferase activity.</text>
</comment>
<dbReference type="InterPro" id="IPR001594">
    <property type="entry name" value="Palmitoyltrfase_DHHC"/>
</dbReference>
<evidence type="ECO:0000256" key="8">
    <source>
        <dbReference type="RuleBase" id="RU079119"/>
    </source>
</evidence>
<accession>A0ABS8TAT7</accession>
<evidence type="ECO:0000313" key="12">
    <source>
        <dbReference type="Proteomes" id="UP000823775"/>
    </source>
</evidence>
<dbReference type="EC" id="2.3.1.225" evidence="8"/>
<evidence type="ECO:0000256" key="9">
    <source>
        <dbReference type="SAM" id="MobiDB-lite"/>
    </source>
</evidence>
<keyword evidence="3 8" id="KW-0808">Transferase</keyword>
<organism evidence="11 12">
    <name type="scientific">Datura stramonium</name>
    <name type="common">Jimsonweed</name>
    <name type="synonym">Common thornapple</name>
    <dbReference type="NCBI Taxonomy" id="4076"/>
    <lineage>
        <taxon>Eukaryota</taxon>
        <taxon>Viridiplantae</taxon>
        <taxon>Streptophyta</taxon>
        <taxon>Embryophyta</taxon>
        <taxon>Tracheophyta</taxon>
        <taxon>Spermatophyta</taxon>
        <taxon>Magnoliopsida</taxon>
        <taxon>eudicotyledons</taxon>
        <taxon>Gunneridae</taxon>
        <taxon>Pentapetalae</taxon>
        <taxon>asterids</taxon>
        <taxon>lamiids</taxon>
        <taxon>Solanales</taxon>
        <taxon>Solanaceae</taxon>
        <taxon>Solanoideae</taxon>
        <taxon>Datureae</taxon>
        <taxon>Datura</taxon>
    </lineage>
</organism>
<feature type="domain" description="Palmitoyltransferase DHHC" evidence="10">
    <location>
        <begin position="164"/>
        <end position="252"/>
    </location>
</feature>
<protein>
    <recommendedName>
        <fullName evidence="8">S-acyltransferase</fullName>
        <ecNumber evidence="8">2.3.1.225</ecNumber>
    </recommendedName>
    <alternativeName>
        <fullName evidence="8">Palmitoyltransferase</fullName>
    </alternativeName>
</protein>
<evidence type="ECO:0000256" key="7">
    <source>
        <dbReference type="ARBA" id="ARBA00023315"/>
    </source>
</evidence>
<reference evidence="11 12" key="1">
    <citation type="journal article" date="2021" name="BMC Genomics">
        <title>Datura genome reveals duplications of psychoactive alkaloid biosynthetic genes and high mutation rate following tissue culture.</title>
        <authorList>
            <person name="Rajewski A."/>
            <person name="Carter-House D."/>
            <person name="Stajich J."/>
            <person name="Litt A."/>
        </authorList>
    </citation>
    <scope>NUCLEOTIDE SEQUENCE [LARGE SCALE GENOMIC DNA]</scope>
    <source>
        <strain evidence="11">AR-01</strain>
    </source>
</reference>
<comment type="catalytic activity">
    <reaction evidence="8">
        <text>L-cysteinyl-[protein] + hexadecanoyl-CoA = S-hexadecanoyl-L-cysteinyl-[protein] + CoA</text>
        <dbReference type="Rhea" id="RHEA:36683"/>
        <dbReference type="Rhea" id="RHEA-COMP:10131"/>
        <dbReference type="Rhea" id="RHEA-COMP:11032"/>
        <dbReference type="ChEBI" id="CHEBI:29950"/>
        <dbReference type="ChEBI" id="CHEBI:57287"/>
        <dbReference type="ChEBI" id="CHEBI:57379"/>
        <dbReference type="ChEBI" id="CHEBI:74151"/>
        <dbReference type="EC" id="2.3.1.225"/>
    </reaction>
</comment>
<keyword evidence="5 8" id="KW-1133">Transmembrane helix</keyword>
<dbReference type="PANTHER" id="PTHR22883:SF57">
    <property type="entry name" value="S-ACYLTRANSFERASE"/>
    <property type="match status" value="1"/>
</dbReference>
<evidence type="ECO:0000313" key="11">
    <source>
        <dbReference type="EMBL" id="MCD7468536.1"/>
    </source>
</evidence>
<dbReference type="PANTHER" id="PTHR22883">
    <property type="entry name" value="ZINC FINGER DHHC DOMAIN CONTAINING PROTEIN"/>
    <property type="match status" value="1"/>
</dbReference>
<keyword evidence="6 8" id="KW-0472">Membrane</keyword>
<evidence type="ECO:0000256" key="6">
    <source>
        <dbReference type="ARBA" id="ARBA00023136"/>
    </source>
</evidence>
<keyword evidence="4 8" id="KW-0812">Transmembrane</keyword>
<feature type="transmembrane region" description="Helical" evidence="8">
    <location>
        <begin position="129"/>
        <end position="150"/>
    </location>
</feature>
<evidence type="ECO:0000256" key="5">
    <source>
        <dbReference type="ARBA" id="ARBA00022989"/>
    </source>
</evidence>
<dbReference type="EMBL" id="JACEIK010001353">
    <property type="protein sequence ID" value="MCD7468536.1"/>
    <property type="molecule type" value="Genomic_DNA"/>
</dbReference>
<dbReference type="Pfam" id="PF01529">
    <property type="entry name" value="DHHC"/>
    <property type="match status" value="1"/>
</dbReference>
<comment type="caution">
    <text evidence="11">The sequence shown here is derived from an EMBL/GenBank/DDBJ whole genome shotgun (WGS) entry which is preliminary data.</text>
</comment>
<dbReference type="InterPro" id="IPR039859">
    <property type="entry name" value="PFA4/ZDH16/20/ERF2-like"/>
</dbReference>
<evidence type="ECO:0000259" key="10">
    <source>
        <dbReference type="Pfam" id="PF01529"/>
    </source>
</evidence>
<keyword evidence="12" id="KW-1185">Reference proteome</keyword>
<feature type="transmembrane region" description="Helical" evidence="8">
    <location>
        <begin position="99"/>
        <end position="117"/>
    </location>
</feature>
<evidence type="ECO:0000256" key="1">
    <source>
        <dbReference type="ARBA" id="ARBA00004127"/>
    </source>
</evidence>
<evidence type="ECO:0000256" key="3">
    <source>
        <dbReference type="ARBA" id="ARBA00022679"/>
    </source>
</evidence>
<proteinExistence type="inferred from homology"/>
<dbReference type="Proteomes" id="UP000823775">
    <property type="component" value="Unassembled WGS sequence"/>
</dbReference>
<keyword evidence="7 8" id="KW-0012">Acyltransferase</keyword>
<feature type="transmembrane region" description="Helical" evidence="8">
    <location>
        <begin position="170"/>
        <end position="188"/>
    </location>
</feature>